<evidence type="ECO:0000313" key="10">
    <source>
        <dbReference type="Proteomes" id="UP000653056"/>
    </source>
</evidence>
<evidence type="ECO:0000313" key="9">
    <source>
        <dbReference type="EMBL" id="GGX98765.1"/>
    </source>
</evidence>
<comment type="similarity">
    <text evidence="6">Belongs to the radical SAM superfamily. Anaerobic sulfatase-maturating enzyme family.</text>
</comment>
<name>A0ABQ2YZA9_9GAMM</name>
<dbReference type="InterPro" id="IPR023867">
    <property type="entry name" value="Sulphatase_maturase_rSAM"/>
</dbReference>
<comment type="cofactor">
    <cofactor evidence="1">
        <name>[4Fe-4S] cluster</name>
        <dbReference type="ChEBI" id="CHEBI:49883"/>
    </cofactor>
</comment>
<evidence type="ECO:0000259" key="7">
    <source>
        <dbReference type="Pfam" id="PF04055"/>
    </source>
</evidence>
<keyword evidence="4" id="KW-0408">Iron</keyword>
<sequence length="500" mass="55495">MKTAVETEAYVLSKDVVQTRVGERFATYHRRLGGLFFLDDAAQEQLLSFQQPRQVPISILSGDADNRTDELIQQLIARRILVRPSDQHATPTAPSTLEKKVNIIQLILANACNFGCTYCFEGVQGKEMSAEDEFNKVDTSRLIAREGIKVNIEDSIYASKERFDHQYDPKNRSMKPADGIAYVESALAVARSAGVFEVMLQFFGGEPLLNWRTIEAVLERFGNGERDGMTIHYSTVTNGSLITDEIAETFAKYQVAVCVSFDSPTSPSRPLKNGEDSTPVVMQGLKLLQKYNNRVAINAALTSATWSDFNESIVDLAVDVGAREIGVVVDFDPTFYASFGAENIVERLWRVVEYGRSRGVVLTGYWHQIFQVMLGFDSVSYRGFKNCSAKGAQFSIEPNGSVFACKAGSTLLGDIRDGVNILDSEPYLEHASLRRDNPEFCRGCEIEGFCGGLCLGPLEKKYASVSAVEPSACDFYRGITRKHIESLKPYEIATFDLQPT</sequence>
<organism evidence="9 10">
    <name type="scientific">Litchfieldella qijiaojingensis</name>
    <dbReference type="NCBI Taxonomy" id="980347"/>
    <lineage>
        <taxon>Bacteria</taxon>
        <taxon>Pseudomonadati</taxon>
        <taxon>Pseudomonadota</taxon>
        <taxon>Gammaproteobacteria</taxon>
        <taxon>Oceanospirillales</taxon>
        <taxon>Halomonadaceae</taxon>
        <taxon>Litchfieldella</taxon>
    </lineage>
</organism>
<dbReference type="SFLD" id="SFLDG01067">
    <property type="entry name" value="SPASM/twitch_domain_containing"/>
    <property type="match status" value="1"/>
</dbReference>
<gene>
    <name evidence="9" type="ORF">GCM10007160_28110</name>
</gene>
<dbReference type="Gene3D" id="3.20.20.70">
    <property type="entry name" value="Aldolase class I"/>
    <property type="match status" value="1"/>
</dbReference>
<dbReference type="InterPro" id="IPR023885">
    <property type="entry name" value="4Fe4S-binding_SPASM_dom"/>
</dbReference>
<evidence type="ECO:0008006" key="11">
    <source>
        <dbReference type="Google" id="ProtNLM"/>
    </source>
</evidence>
<dbReference type="PANTHER" id="PTHR43273:SF3">
    <property type="entry name" value="ANAEROBIC SULFATASE-MATURATING ENZYME HOMOLOG ASLB-RELATED"/>
    <property type="match status" value="1"/>
</dbReference>
<dbReference type="NCBIfam" id="TIGR04085">
    <property type="entry name" value="rSAM_more_4Fe4S"/>
    <property type="match status" value="1"/>
</dbReference>
<dbReference type="Proteomes" id="UP000653056">
    <property type="component" value="Unassembled WGS sequence"/>
</dbReference>
<dbReference type="InterPro" id="IPR058240">
    <property type="entry name" value="rSAM_sf"/>
</dbReference>
<dbReference type="SFLD" id="SFLDS00029">
    <property type="entry name" value="Radical_SAM"/>
    <property type="match status" value="1"/>
</dbReference>
<proteinExistence type="inferred from homology"/>
<dbReference type="SUPFAM" id="SSF102114">
    <property type="entry name" value="Radical SAM enzymes"/>
    <property type="match status" value="1"/>
</dbReference>
<dbReference type="CDD" id="cd01335">
    <property type="entry name" value="Radical_SAM"/>
    <property type="match status" value="1"/>
</dbReference>
<evidence type="ECO:0000256" key="6">
    <source>
        <dbReference type="ARBA" id="ARBA00023601"/>
    </source>
</evidence>
<dbReference type="EMBL" id="BMXS01000014">
    <property type="protein sequence ID" value="GGX98765.1"/>
    <property type="molecule type" value="Genomic_DNA"/>
</dbReference>
<evidence type="ECO:0000256" key="2">
    <source>
        <dbReference type="ARBA" id="ARBA00022691"/>
    </source>
</evidence>
<dbReference type="Pfam" id="PF04055">
    <property type="entry name" value="Radical_SAM"/>
    <property type="match status" value="1"/>
</dbReference>
<keyword evidence="3" id="KW-0479">Metal-binding</keyword>
<dbReference type="InterPro" id="IPR013785">
    <property type="entry name" value="Aldolase_TIM"/>
</dbReference>
<keyword evidence="10" id="KW-1185">Reference proteome</keyword>
<dbReference type="InterPro" id="IPR007197">
    <property type="entry name" value="rSAM"/>
</dbReference>
<keyword evidence="2" id="KW-0949">S-adenosyl-L-methionine</keyword>
<evidence type="ECO:0000256" key="5">
    <source>
        <dbReference type="ARBA" id="ARBA00023014"/>
    </source>
</evidence>
<evidence type="ECO:0000256" key="4">
    <source>
        <dbReference type="ARBA" id="ARBA00023004"/>
    </source>
</evidence>
<comment type="caution">
    <text evidence="9">The sequence shown here is derived from an EMBL/GenBank/DDBJ whole genome shotgun (WGS) entry which is preliminary data.</text>
</comment>
<accession>A0ABQ2YZA9</accession>
<keyword evidence="5" id="KW-0411">Iron-sulfur</keyword>
<feature type="domain" description="Radical SAM core" evidence="7">
    <location>
        <begin position="107"/>
        <end position="309"/>
    </location>
</feature>
<reference evidence="10" key="1">
    <citation type="journal article" date="2019" name="Int. J. Syst. Evol. Microbiol.">
        <title>The Global Catalogue of Microorganisms (GCM) 10K type strain sequencing project: providing services to taxonomists for standard genome sequencing and annotation.</title>
        <authorList>
            <consortium name="The Broad Institute Genomics Platform"/>
            <consortium name="The Broad Institute Genome Sequencing Center for Infectious Disease"/>
            <person name="Wu L."/>
            <person name="Ma J."/>
        </authorList>
    </citation>
    <scope>NUCLEOTIDE SEQUENCE [LARGE SCALE GENOMIC DNA]</scope>
    <source>
        <strain evidence="10">KCTC 22228</strain>
    </source>
</reference>
<evidence type="ECO:0000256" key="1">
    <source>
        <dbReference type="ARBA" id="ARBA00001966"/>
    </source>
</evidence>
<evidence type="ECO:0000259" key="8">
    <source>
        <dbReference type="Pfam" id="PF13186"/>
    </source>
</evidence>
<evidence type="ECO:0000256" key="3">
    <source>
        <dbReference type="ARBA" id="ARBA00022723"/>
    </source>
</evidence>
<protein>
    <recommendedName>
        <fullName evidence="11">Radical SAM core domain-containing protein</fullName>
    </recommendedName>
</protein>
<dbReference type="Pfam" id="PF13186">
    <property type="entry name" value="SPASM"/>
    <property type="match status" value="1"/>
</dbReference>
<feature type="domain" description="4Fe4S-binding SPASM" evidence="8">
    <location>
        <begin position="387"/>
        <end position="445"/>
    </location>
</feature>
<dbReference type="PANTHER" id="PTHR43273">
    <property type="entry name" value="ANAEROBIC SULFATASE-MATURATING ENZYME HOMOLOG ASLB-RELATED"/>
    <property type="match status" value="1"/>
</dbReference>